<proteinExistence type="inferred from homology"/>
<dbReference type="FunFam" id="3.40.50.720:FF:000084">
    <property type="entry name" value="Short-chain dehydrogenase reductase"/>
    <property type="match status" value="1"/>
</dbReference>
<dbReference type="EMBL" id="JABWGO010000001">
    <property type="protein sequence ID" value="NUW38771.1"/>
    <property type="molecule type" value="Genomic_DNA"/>
</dbReference>
<dbReference type="Proteomes" id="UP000546126">
    <property type="component" value="Unassembled WGS sequence"/>
</dbReference>
<name>A0A7Y6IIG0_9ACTN</name>
<dbReference type="Pfam" id="PF13561">
    <property type="entry name" value="adh_short_C2"/>
    <property type="match status" value="1"/>
</dbReference>
<dbReference type="GO" id="GO:0016491">
    <property type="term" value="F:oxidoreductase activity"/>
    <property type="evidence" value="ECO:0007669"/>
    <property type="project" value="UniProtKB-KW"/>
</dbReference>
<dbReference type="InterPro" id="IPR020904">
    <property type="entry name" value="Sc_DH/Rdtase_CS"/>
</dbReference>
<reference evidence="3 4" key="1">
    <citation type="submission" date="2020-06" db="EMBL/GenBank/DDBJ databases">
        <authorList>
            <person name="Chanama M."/>
        </authorList>
    </citation>
    <scope>NUCLEOTIDE SEQUENCE [LARGE SCALE GENOMIC DNA]</scope>
    <source>
        <strain evidence="3 4">TBRC6557</strain>
    </source>
</reference>
<dbReference type="SUPFAM" id="SSF51735">
    <property type="entry name" value="NAD(P)-binding Rossmann-fold domains"/>
    <property type="match status" value="1"/>
</dbReference>
<keyword evidence="4" id="KW-1185">Reference proteome</keyword>
<gene>
    <name evidence="3" type="ORF">HT134_01320</name>
</gene>
<evidence type="ECO:0000256" key="2">
    <source>
        <dbReference type="ARBA" id="ARBA00023002"/>
    </source>
</evidence>
<comment type="caution">
    <text evidence="3">The sequence shown here is derived from an EMBL/GenBank/DDBJ whole genome shotgun (WGS) entry which is preliminary data.</text>
</comment>
<keyword evidence="2" id="KW-0560">Oxidoreductase</keyword>
<sequence>MTAAIGQPRRAPGGCGAEDRAAYLRRGNDVSDLTGRTALVTGASRGIGKSIALRLAADGAEVAVHYGTGEGAANETVAAIRRAGGRAFAVRAEFGVDGDVEALFAGLEEGLDGRPLDILVNNAAIIDYGATIDKATPDAFDRTFAINVRAPFFVIQRALPLMRDGGRIVNVSSGVTWFATPEVVYAMTKGALNVLGRSLAQTLGARGITVNTVSPGITETDMNAWLRDTEAAEQVAGMIALGRHGQPADVGDAVAFFASDDARWTTGQVLEVNGGLFLGPAPR</sequence>
<dbReference type="InterPro" id="IPR002347">
    <property type="entry name" value="SDR_fam"/>
</dbReference>
<dbReference type="InterPro" id="IPR036291">
    <property type="entry name" value="NAD(P)-bd_dom_sf"/>
</dbReference>
<dbReference type="AlphaFoldDB" id="A0A7Y6IIG0"/>
<dbReference type="PANTHER" id="PTHR43639">
    <property type="entry name" value="OXIDOREDUCTASE, SHORT-CHAIN DEHYDROGENASE/REDUCTASE FAMILY (AFU_ORTHOLOGUE AFUA_5G02870)"/>
    <property type="match status" value="1"/>
</dbReference>
<evidence type="ECO:0000313" key="4">
    <source>
        <dbReference type="Proteomes" id="UP000546126"/>
    </source>
</evidence>
<comment type="similarity">
    <text evidence="1">Belongs to the short-chain dehydrogenases/reductases (SDR) family.</text>
</comment>
<dbReference type="Gene3D" id="3.40.50.720">
    <property type="entry name" value="NAD(P)-binding Rossmann-like Domain"/>
    <property type="match status" value="1"/>
</dbReference>
<accession>A0A7Y6IIG0</accession>
<protein>
    <submittedName>
        <fullName evidence="3">SDR family oxidoreductase</fullName>
    </submittedName>
</protein>
<evidence type="ECO:0000313" key="3">
    <source>
        <dbReference type="EMBL" id="NUW38771.1"/>
    </source>
</evidence>
<dbReference type="PRINTS" id="PR00080">
    <property type="entry name" value="SDRFAMILY"/>
</dbReference>
<organism evidence="3 4">
    <name type="scientific">Nonomuraea rhodomycinica</name>
    <dbReference type="NCBI Taxonomy" id="1712872"/>
    <lineage>
        <taxon>Bacteria</taxon>
        <taxon>Bacillati</taxon>
        <taxon>Actinomycetota</taxon>
        <taxon>Actinomycetes</taxon>
        <taxon>Streptosporangiales</taxon>
        <taxon>Streptosporangiaceae</taxon>
        <taxon>Nonomuraea</taxon>
    </lineage>
</organism>
<dbReference type="PROSITE" id="PS00061">
    <property type="entry name" value="ADH_SHORT"/>
    <property type="match status" value="1"/>
</dbReference>
<evidence type="ECO:0000256" key="1">
    <source>
        <dbReference type="ARBA" id="ARBA00006484"/>
    </source>
</evidence>
<dbReference type="PANTHER" id="PTHR43639:SF1">
    <property type="entry name" value="SHORT-CHAIN DEHYDROGENASE_REDUCTASE FAMILY PROTEIN"/>
    <property type="match status" value="1"/>
</dbReference>
<dbReference type="PRINTS" id="PR00081">
    <property type="entry name" value="GDHRDH"/>
</dbReference>